<evidence type="ECO:0000256" key="1">
    <source>
        <dbReference type="ARBA" id="ARBA00004141"/>
    </source>
</evidence>
<name>A0A1G6ISK5_9GAMM</name>
<dbReference type="AlphaFoldDB" id="A0A1G6ISK5"/>
<dbReference type="Proteomes" id="UP000199467">
    <property type="component" value="Unassembled WGS sequence"/>
</dbReference>
<feature type="domain" description="NarX-like N-terminal" evidence="5">
    <location>
        <begin position="24"/>
        <end position="120"/>
    </location>
</feature>
<gene>
    <name evidence="6" type="ORF">SAMN05216576_101402</name>
</gene>
<dbReference type="EMBL" id="FMZQ01000001">
    <property type="protein sequence ID" value="SDC09552.1"/>
    <property type="molecule type" value="Genomic_DNA"/>
</dbReference>
<dbReference type="RefSeq" id="WP_017676477.1">
    <property type="nucleotide sequence ID" value="NZ_FMZQ01000001.1"/>
</dbReference>
<organism evidence="6 7">
    <name type="scientific">Ectopseudomonas chengduensis</name>
    <dbReference type="NCBI Taxonomy" id="489632"/>
    <lineage>
        <taxon>Bacteria</taxon>
        <taxon>Pseudomonadati</taxon>
        <taxon>Pseudomonadota</taxon>
        <taxon>Gammaproteobacteria</taxon>
        <taxon>Pseudomonadales</taxon>
        <taxon>Pseudomonadaceae</taxon>
        <taxon>Ectopseudomonas</taxon>
    </lineage>
</organism>
<evidence type="ECO:0000313" key="6">
    <source>
        <dbReference type="EMBL" id="SDC09552.1"/>
    </source>
</evidence>
<keyword evidence="4" id="KW-0472">Membrane</keyword>
<proteinExistence type="predicted"/>
<dbReference type="GO" id="GO:0016020">
    <property type="term" value="C:membrane"/>
    <property type="evidence" value="ECO:0007669"/>
    <property type="project" value="UniProtKB-SubCell"/>
</dbReference>
<evidence type="ECO:0000313" key="7">
    <source>
        <dbReference type="Proteomes" id="UP000199467"/>
    </source>
</evidence>
<comment type="subcellular location">
    <subcellularLocation>
        <location evidence="1">Membrane</location>
        <topology evidence="1">Multi-pass membrane protein</topology>
    </subcellularLocation>
</comment>
<dbReference type="Pfam" id="PF13675">
    <property type="entry name" value="PilJ"/>
    <property type="match status" value="1"/>
</dbReference>
<reference evidence="7" key="1">
    <citation type="submission" date="2016-10" db="EMBL/GenBank/DDBJ databases">
        <authorList>
            <person name="Varghese N."/>
            <person name="Submissions S."/>
        </authorList>
    </citation>
    <scope>NUCLEOTIDE SEQUENCE [LARGE SCALE GENOMIC DNA]</scope>
    <source>
        <strain evidence="7">DSM 26382</strain>
    </source>
</reference>
<evidence type="ECO:0000259" key="5">
    <source>
        <dbReference type="Pfam" id="PF13675"/>
    </source>
</evidence>
<evidence type="ECO:0000256" key="4">
    <source>
        <dbReference type="ARBA" id="ARBA00023136"/>
    </source>
</evidence>
<sequence>MLKKYLTLLLLACTALVSVPSLAQLSDSEAMNMTGLQRSLTQRMAKNYLMLGADVRVDAAQRQLQETIERFDASHKALTAYAPTAEIKAALARIDGTWASYRQQLEAKPEQAKAAQMLATSEELLQQTQTVSDLMGKHLGAMGASVHRTGWARVQTQRIAMLYMAKSWQVQAPDLDAKLDKAVSDFETILKELEARGAPSEEIAATQRRVRANWGFTLKGIDLHASQGFVGTAITISTDSLFRHLNELTRLYAGLQAKEA</sequence>
<evidence type="ECO:0000256" key="2">
    <source>
        <dbReference type="ARBA" id="ARBA00022692"/>
    </source>
</evidence>
<protein>
    <submittedName>
        <fullName evidence="6">Type IV pili methyl-accepting chemotaxis transducer N-term</fullName>
    </submittedName>
</protein>
<keyword evidence="3" id="KW-1133">Transmembrane helix</keyword>
<dbReference type="InterPro" id="IPR029095">
    <property type="entry name" value="NarX-like_N"/>
</dbReference>
<evidence type="ECO:0000256" key="3">
    <source>
        <dbReference type="ARBA" id="ARBA00022989"/>
    </source>
</evidence>
<accession>A0A1G6ISK5</accession>
<keyword evidence="2" id="KW-0812">Transmembrane</keyword>
<keyword evidence="7" id="KW-1185">Reference proteome</keyword>